<proteinExistence type="inferred from homology"/>
<dbReference type="SUPFAM" id="SSF51735">
    <property type="entry name" value="NAD(P)-binding Rossmann-fold domains"/>
    <property type="match status" value="1"/>
</dbReference>
<reference evidence="5" key="1">
    <citation type="journal article" date="2014" name="Int. J. Syst. Evol. Microbiol.">
        <title>Complete genome sequence of Corynebacterium casei LMG S-19264T (=DSM 44701T), isolated from a smear-ripened cheese.</title>
        <authorList>
            <consortium name="US DOE Joint Genome Institute (JGI-PGF)"/>
            <person name="Walter F."/>
            <person name="Albersmeier A."/>
            <person name="Kalinowski J."/>
            <person name="Ruckert C."/>
        </authorList>
    </citation>
    <scope>NUCLEOTIDE SEQUENCE</scope>
    <source>
        <strain evidence="5">JCM 30804</strain>
    </source>
</reference>
<evidence type="ECO:0000259" key="4">
    <source>
        <dbReference type="SMART" id="SM00822"/>
    </source>
</evidence>
<dbReference type="CDD" id="cd05233">
    <property type="entry name" value="SDR_c"/>
    <property type="match status" value="1"/>
</dbReference>
<evidence type="ECO:0000313" key="6">
    <source>
        <dbReference type="Proteomes" id="UP000613743"/>
    </source>
</evidence>
<evidence type="ECO:0000256" key="1">
    <source>
        <dbReference type="ARBA" id="ARBA00006484"/>
    </source>
</evidence>
<dbReference type="InterPro" id="IPR036291">
    <property type="entry name" value="NAD(P)-bd_dom_sf"/>
</dbReference>
<evidence type="ECO:0000256" key="3">
    <source>
        <dbReference type="RuleBase" id="RU000363"/>
    </source>
</evidence>
<dbReference type="InterPro" id="IPR020904">
    <property type="entry name" value="Sc_DH/Rdtase_CS"/>
</dbReference>
<accession>A0A917JLS7</accession>
<evidence type="ECO:0000256" key="2">
    <source>
        <dbReference type="ARBA" id="ARBA00023002"/>
    </source>
</evidence>
<dbReference type="Gene3D" id="3.40.50.720">
    <property type="entry name" value="NAD(P)-binding Rossmann-like Domain"/>
    <property type="match status" value="1"/>
</dbReference>
<dbReference type="AlphaFoldDB" id="A0A917JLS7"/>
<dbReference type="FunFam" id="3.40.50.720:FF:000047">
    <property type="entry name" value="NADP-dependent L-serine/L-allo-threonine dehydrogenase"/>
    <property type="match status" value="1"/>
</dbReference>
<comment type="similarity">
    <text evidence="1 3">Belongs to the short-chain dehydrogenases/reductases (SDR) family.</text>
</comment>
<protein>
    <submittedName>
        <fullName evidence="5">Oxidoreductase</fullName>
    </submittedName>
</protein>
<name>A0A917JLS7_9GAMM</name>
<dbReference type="PANTHER" id="PTHR43115:SF4">
    <property type="entry name" value="DEHYDROGENASE_REDUCTASE SDR FAMILY MEMBER 11"/>
    <property type="match status" value="1"/>
</dbReference>
<dbReference type="GO" id="GO:0016616">
    <property type="term" value="F:oxidoreductase activity, acting on the CH-OH group of donors, NAD or NADP as acceptor"/>
    <property type="evidence" value="ECO:0007669"/>
    <property type="project" value="UniProtKB-ARBA"/>
</dbReference>
<organism evidence="5 6">
    <name type="scientific">Shewanella gelidii</name>
    <dbReference type="NCBI Taxonomy" id="1642821"/>
    <lineage>
        <taxon>Bacteria</taxon>
        <taxon>Pseudomonadati</taxon>
        <taxon>Pseudomonadota</taxon>
        <taxon>Gammaproteobacteria</taxon>
        <taxon>Alteromonadales</taxon>
        <taxon>Shewanellaceae</taxon>
        <taxon>Shewanella</taxon>
    </lineage>
</organism>
<evidence type="ECO:0000313" key="5">
    <source>
        <dbReference type="EMBL" id="GGI71546.1"/>
    </source>
</evidence>
<dbReference type="SMART" id="SM00822">
    <property type="entry name" value="PKS_KR"/>
    <property type="match status" value="1"/>
</dbReference>
<sequence>MDMKKLVVITGASSGFGLALAKRFANAGYPLLLLARRLDKMTALELPNTLCRQVDVTDKPAFATAVAEAESVYGPTDLLINNAGVMLLGSIENQDPLEWQKMLDVNVMGVLNGMQIVMNSMKQRQTGTIINVSSIAGKQPFATHAAYCASKYGVTGLTAVARAELSASNVRVLSICPGAVSTELLGHTSDPAIIEGYQQWKQSVGAIHITADDIAQTIQFSYELPQAVSLREIIITDTKQDA</sequence>
<dbReference type="Pfam" id="PF00106">
    <property type="entry name" value="adh_short"/>
    <property type="match status" value="1"/>
</dbReference>
<dbReference type="PANTHER" id="PTHR43115">
    <property type="entry name" value="DEHYDROGENASE/REDUCTASE SDR FAMILY MEMBER 11"/>
    <property type="match status" value="1"/>
</dbReference>
<dbReference type="InterPro" id="IPR057326">
    <property type="entry name" value="KR_dom"/>
</dbReference>
<reference evidence="5" key="2">
    <citation type="submission" date="2020-09" db="EMBL/GenBank/DDBJ databases">
        <authorList>
            <person name="Sun Q."/>
            <person name="Ohkuma M."/>
        </authorList>
    </citation>
    <scope>NUCLEOTIDE SEQUENCE</scope>
    <source>
        <strain evidence="5">JCM 30804</strain>
    </source>
</reference>
<dbReference type="InterPro" id="IPR002347">
    <property type="entry name" value="SDR_fam"/>
</dbReference>
<comment type="caution">
    <text evidence="5">The sequence shown here is derived from an EMBL/GenBank/DDBJ whole genome shotgun (WGS) entry which is preliminary data.</text>
</comment>
<keyword evidence="2" id="KW-0560">Oxidoreductase</keyword>
<keyword evidence="6" id="KW-1185">Reference proteome</keyword>
<dbReference type="PROSITE" id="PS00061">
    <property type="entry name" value="ADH_SHORT"/>
    <property type="match status" value="1"/>
</dbReference>
<dbReference type="PRINTS" id="PR00081">
    <property type="entry name" value="GDHRDH"/>
</dbReference>
<dbReference type="EMBL" id="BMPZ01000001">
    <property type="protein sequence ID" value="GGI71546.1"/>
    <property type="molecule type" value="Genomic_DNA"/>
</dbReference>
<gene>
    <name evidence="5" type="ORF">GCM10009332_06140</name>
</gene>
<dbReference type="Proteomes" id="UP000613743">
    <property type="component" value="Unassembled WGS sequence"/>
</dbReference>
<feature type="domain" description="Ketoreductase" evidence="4">
    <location>
        <begin position="5"/>
        <end position="181"/>
    </location>
</feature>
<dbReference type="PRINTS" id="PR00080">
    <property type="entry name" value="SDRFAMILY"/>
</dbReference>